<dbReference type="AlphaFoldDB" id="A0A0W0YJS4"/>
<reference evidence="1 2" key="1">
    <citation type="submission" date="2015-11" db="EMBL/GenBank/DDBJ databases">
        <title>Genomic analysis of 38 Legionella species identifies large and diverse effector repertoires.</title>
        <authorList>
            <person name="Burstein D."/>
            <person name="Amaro F."/>
            <person name="Zusman T."/>
            <person name="Lifshitz Z."/>
            <person name="Cohen O."/>
            <person name="Gilbert J.A."/>
            <person name="Pupko T."/>
            <person name="Shuman H.A."/>
            <person name="Segal G."/>
        </authorList>
    </citation>
    <scope>NUCLEOTIDE SEQUENCE [LARGE SCALE GENOMIC DNA]</scope>
    <source>
        <strain evidence="1 2">Mt.St.Helens-4</strain>
    </source>
</reference>
<protein>
    <submittedName>
        <fullName evidence="1">Uncharacterized protein</fullName>
    </submittedName>
</protein>
<name>A0A0W0YJS4_9GAMM</name>
<dbReference type="EMBL" id="LNYV01000028">
    <property type="protein sequence ID" value="KTD57067.1"/>
    <property type="molecule type" value="Genomic_DNA"/>
</dbReference>
<sequence>MTHKGGLAMNYQDALAYIEIYNEQGNIPGLLDFYKKNGGEDEQIASACESSIKSLMKRSSLSEKNLFLFSRNKPEKLVAEIITGRGPFMLQKNEEEQITKRKNTLTAFFSIKSKFNSPSDEYTNELLGRIFDANYHVKSIEALKELTSLMKMIGNKSIYIICLALIVEASNPKIFKEQQLDKDLNYNDSLSALSGLNQLLKEKKISNYKCNTKVFNESSLEHIINSRRIFFQKLQDSRVIATQPMMLDRESVSNGKGRSLTNILSYEDKKLVGKRLSQESRTQLEAVANELFRLMIGDVQPKTYLALAPKTIVSEVNPYMTLCEFAEEYLPINSLKNERDPMEVIFSDETLKKDLARITTSSLILAENDMHGGNIGFCQHKGILRLVKIDGDEALYPLTKRGENIGEPKLISQNGQRMLVEGFSSVDCFSLNRSDLEQLPAIQIPANRDESLLAQNPSERFLPYNWAFYTTEEINLKMLQEDPIFQQAKDIAVIKFLITPQQIFTKFADKFISQPELKREFLEWIINRQHECYQKLFLTSENCINLYNDPRTRESLEEEIKEFILDMKQDGYEYTDHISFNNTIFNDQNIHKDKQYQIDRSLGKEPDIETIGNIAPLDSYAVEIFLNSSPIDKTLSLKSTEKIGHQGQSIAEKKDTQAAFKLDLKNLRLQSLDLDEECEKNTVKITC</sequence>
<evidence type="ECO:0000313" key="2">
    <source>
        <dbReference type="Proteomes" id="UP000054621"/>
    </source>
</evidence>
<dbReference type="Proteomes" id="UP000054621">
    <property type="component" value="Unassembled WGS sequence"/>
</dbReference>
<dbReference type="eggNOG" id="COG3774">
    <property type="taxonomic scope" value="Bacteria"/>
</dbReference>
<comment type="caution">
    <text evidence="1">The sequence shown here is derived from an EMBL/GenBank/DDBJ whole genome shotgun (WGS) entry which is preliminary data.</text>
</comment>
<accession>A0A0W0YJS4</accession>
<organism evidence="1 2">
    <name type="scientific">Legionella sainthelensi</name>
    <dbReference type="NCBI Taxonomy" id="28087"/>
    <lineage>
        <taxon>Bacteria</taxon>
        <taxon>Pseudomonadati</taxon>
        <taxon>Pseudomonadota</taxon>
        <taxon>Gammaproteobacteria</taxon>
        <taxon>Legionellales</taxon>
        <taxon>Legionellaceae</taxon>
        <taxon>Legionella</taxon>
    </lineage>
</organism>
<proteinExistence type="predicted"/>
<dbReference type="PATRIC" id="fig|28087.4.peg.1792"/>
<evidence type="ECO:0000313" key="1">
    <source>
        <dbReference type="EMBL" id="KTD57067.1"/>
    </source>
</evidence>
<gene>
    <name evidence="1" type="ORF">Lsai_1671</name>
</gene>